<dbReference type="PANTHER" id="PTHR10732">
    <property type="entry name" value="40S RIBOSOMAL PROTEIN S17"/>
    <property type="match status" value="1"/>
</dbReference>
<dbReference type="AlphaFoldDB" id="A0AAF0DZ25"/>
<protein>
    <submittedName>
        <fullName evidence="4">40S ribosomal protein S17.e.B</fullName>
    </submittedName>
</protein>
<dbReference type="FunFam" id="1.10.60.20:FF:000001">
    <property type="entry name" value="40S ribosomal protein S17"/>
    <property type="match status" value="1"/>
</dbReference>
<comment type="similarity">
    <text evidence="1">Belongs to the eukaryotic ribosomal protein eS17 family.</text>
</comment>
<dbReference type="GO" id="GO:0005829">
    <property type="term" value="C:cytosol"/>
    <property type="evidence" value="ECO:0007669"/>
    <property type="project" value="UniProtKB-ARBA"/>
</dbReference>
<dbReference type="GO" id="GO:1990904">
    <property type="term" value="C:ribonucleoprotein complex"/>
    <property type="evidence" value="ECO:0007669"/>
    <property type="project" value="UniProtKB-KW"/>
</dbReference>
<evidence type="ECO:0000256" key="2">
    <source>
        <dbReference type="ARBA" id="ARBA00022980"/>
    </source>
</evidence>
<evidence type="ECO:0000313" key="4">
    <source>
        <dbReference type="EMBL" id="WFD02205.1"/>
    </source>
</evidence>
<keyword evidence="2 4" id="KW-0689">Ribosomal protein</keyword>
<evidence type="ECO:0000256" key="3">
    <source>
        <dbReference type="ARBA" id="ARBA00023274"/>
    </source>
</evidence>
<proteinExistence type="inferred from homology"/>
<evidence type="ECO:0000256" key="1">
    <source>
        <dbReference type="ARBA" id="ARBA00010444"/>
    </source>
</evidence>
<reference evidence="4" key="1">
    <citation type="submission" date="2023-03" db="EMBL/GenBank/DDBJ databases">
        <title>Mating type loci evolution in Malassezia.</title>
        <authorList>
            <person name="Coelho M.A."/>
        </authorList>
    </citation>
    <scope>NUCLEOTIDE SEQUENCE</scope>
    <source>
        <strain evidence="4">CBS 7876</strain>
    </source>
</reference>
<dbReference type="Pfam" id="PF00833">
    <property type="entry name" value="Ribosomal_S17e"/>
    <property type="match status" value="1"/>
</dbReference>
<dbReference type="Gene3D" id="1.10.60.20">
    <property type="entry name" value="Ribosomal protein S17e-like"/>
    <property type="match status" value="1"/>
</dbReference>
<dbReference type="PROSITE" id="PS00712">
    <property type="entry name" value="RIBOSOMAL_S17E"/>
    <property type="match status" value="1"/>
</dbReference>
<dbReference type="InterPro" id="IPR001210">
    <property type="entry name" value="Ribosomal_eS17"/>
</dbReference>
<dbReference type="GO" id="GO:0006412">
    <property type="term" value="P:translation"/>
    <property type="evidence" value="ECO:0007669"/>
    <property type="project" value="InterPro"/>
</dbReference>
<gene>
    <name evidence="4" type="primary">RPS17B</name>
    <name evidence="4" type="ORF">MOBT1_000886</name>
</gene>
<dbReference type="InterPro" id="IPR036401">
    <property type="entry name" value="Ribosomal_eS17_sf"/>
</dbReference>
<dbReference type="SUPFAM" id="SSF116820">
    <property type="entry name" value="Rps17e-like"/>
    <property type="match status" value="1"/>
</dbReference>
<keyword evidence="3" id="KW-0687">Ribonucleoprotein</keyword>
<dbReference type="GO" id="GO:0005840">
    <property type="term" value="C:ribosome"/>
    <property type="evidence" value="ECO:0007669"/>
    <property type="project" value="UniProtKB-KW"/>
</dbReference>
<dbReference type="Proteomes" id="UP001214603">
    <property type="component" value="Chromosome 1"/>
</dbReference>
<dbReference type="PANTHER" id="PTHR10732:SF0">
    <property type="entry name" value="40S RIBOSOMAL PROTEIN S17"/>
    <property type="match status" value="1"/>
</dbReference>
<dbReference type="InterPro" id="IPR018273">
    <property type="entry name" value="Ribosomal_eS17_CS"/>
</dbReference>
<dbReference type="GO" id="GO:0003735">
    <property type="term" value="F:structural constituent of ribosome"/>
    <property type="evidence" value="ECO:0007669"/>
    <property type="project" value="InterPro"/>
</dbReference>
<name>A0AAF0DZ25_9BASI</name>
<dbReference type="EMBL" id="CP119934">
    <property type="protein sequence ID" value="WFD02205.1"/>
    <property type="molecule type" value="Genomic_DNA"/>
</dbReference>
<organism evidence="4 5">
    <name type="scientific">Malassezia obtusa</name>
    <dbReference type="NCBI Taxonomy" id="76774"/>
    <lineage>
        <taxon>Eukaryota</taxon>
        <taxon>Fungi</taxon>
        <taxon>Dikarya</taxon>
        <taxon>Basidiomycota</taxon>
        <taxon>Ustilaginomycotina</taxon>
        <taxon>Malasseziomycetes</taxon>
        <taxon>Malasseziales</taxon>
        <taxon>Malasseziaceae</taxon>
        <taxon>Malassezia</taxon>
    </lineage>
</organism>
<dbReference type="HAMAP" id="MF_00511">
    <property type="entry name" value="Ribosomal_eS17"/>
    <property type="match status" value="1"/>
</dbReference>
<sequence length="152" mass="17258">MVSTHDGMCGRVRTKTTKRAARVLIEKYYPRLNPVDFHTNKKVIDEVAIVPSKRLRNKIAGFTTHLMRRIQRGPVRGISFKLQEEERERKDQYVPEVSALDSSVAPLEIDPDTDELMRSLGFDNLPVTVTAPVTLSQVPERKGRHIPGAGRR</sequence>
<keyword evidence="5" id="KW-1185">Reference proteome</keyword>
<accession>A0AAF0DZ25</accession>
<evidence type="ECO:0000313" key="5">
    <source>
        <dbReference type="Proteomes" id="UP001214603"/>
    </source>
</evidence>